<dbReference type="InterPro" id="IPR000863">
    <property type="entry name" value="Sulfotransferase_dom"/>
</dbReference>
<gene>
    <name evidence="5" type="primary">LOC102804289</name>
</gene>
<accession>A0ABM0MFF1</accession>
<proteinExistence type="inferred from homology"/>
<keyword evidence="2" id="KW-0808">Transferase</keyword>
<name>A0ABM0MFF1_SACKO</name>
<dbReference type="Gene3D" id="3.40.50.300">
    <property type="entry name" value="P-loop containing nucleotide triphosphate hydrolases"/>
    <property type="match status" value="1"/>
</dbReference>
<keyword evidence="4" id="KW-1185">Reference proteome</keyword>
<protein>
    <submittedName>
        <fullName evidence="5">Sulfotransferase 1 family member D1-like</fullName>
    </submittedName>
</protein>
<dbReference type="Pfam" id="PF00685">
    <property type="entry name" value="Sulfotransfer_1"/>
    <property type="match status" value="1"/>
</dbReference>
<dbReference type="PANTHER" id="PTHR11783">
    <property type="entry name" value="SULFOTRANSFERASE SULT"/>
    <property type="match status" value="1"/>
</dbReference>
<dbReference type="RefSeq" id="XP_006818742.1">
    <property type="nucleotide sequence ID" value="XM_006818679.1"/>
</dbReference>
<feature type="domain" description="Sulfotransferase" evidence="3">
    <location>
        <begin position="34"/>
        <end position="295"/>
    </location>
</feature>
<reference evidence="5" key="1">
    <citation type="submission" date="2025-08" db="UniProtKB">
        <authorList>
            <consortium name="RefSeq"/>
        </authorList>
    </citation>
    <scope>IDENTIFICATION</scope>
    <source>
        <tissue evidence="5">Testes</tissue>
    </source>
</reference>
<dbReference type="GeneID" id="102804289"/>
<organism evidence="4 5">
    <name type="scientific">Saccoglossus kowalevskii</name>
    <name type="common">Acorn worm</name>
    <dbReference type="NCBI Taxonomy" id="10224"/>
    <lineage>
        <taxon>Eukaryota</taxon>
        <taxon>Metazoa</taxon>
        <taxon>Hemichordata</taxon>
        <taxon>Enteropneusta</taxon>
        <taxon>Harrimaniidae</taxon>
        <taxon>Saccoglossus</taxon>
    </lineage>
</organism>
<evidence type="ECO:0000259" key="3">
    <source>
        <dbReference type="Pfam" id="PF00685"/>
    </source>
</evidence>
<evidence type="ECO:0000313" key="5">
    <source>
        <dbReference type="RefSeq" id="XP_006818742.1"/>
    </source>
</evidence>
<evidence type="ECO:0000256" key="2">
    <source>
        <dbReference type="ARBA" id="ARBA00022679"/>
    </source>
</evidence>
<comment type="similarity">
    <text evidence="1">Belongs to the sulfotransferase 1 family.</text>
</comment>
<sequence length="303" mass="34768">MDSFQKCVYKGYTLYPNTDIPKLESGALEKFLRKDDVIVQGFPKSGNTWMIFLLQELYPDLNVFQHGDKKVPPMLEWLLADPSVLGEADSPLLRGLKLFQTDPGVTSSPRLIKSHLPYEVFPKQALQTGTKVIYIARNPKDVVTSHYHWMSKSSMLHEKVTWEGHLKDFIDGNHPFTPWVNHVAGWREHSEDENVLCVTYEDMVKDTKTTVRAITDFLERPLPDSQLENAISNTSIDNLRNNPTSASKIDMDEALMPNFVAGYFRKGKVGDWKNHFTVAENEMFEDVIVKKLQEKGIEFVYEL</sequence>
<dbReference type="InterPro" id="IPR027417">
    <property type="entry name" value="P-loop_NTPase"/>
</dbReference>
<evidence type="ECO:0000313" key="4">
    <source>
        <dbReference type="Proteomes" id="UP000694865"/>
    </source>
</evidence>
<dbReference type="Proteomes" id="UP000694865">
    <property type="component" value="Unplaced"/>
</dbReference>
<dbReference type="SUPFAM" id="SSF52540">
    <property type="entry name" value="P-loop containing nucleoside triphosphate hydrolases"/>
    <property type="match status" value="1"/>
</dbReference>
<evidence type="ECO:0000256" key="1">
    <source>
        <dbReference type="ARBA" id="ARBA00005771"/>
    </source>
</evidence>